<sequence length="349" mass="38915">MEDEADDGGFLPDFCNGLTLLNVVVIAEMLAIVVTLVTRRISANMFEDLFLISIFVQWIALSSAAAMCGLRKYLNRLPNLRAFGMAYLLLLCITWVVGEAAVWILWLFGKTASPHPEWYAYFHIQNLSVAAIVVALALRYLMARQQLRRRTQSEARAKAQALRARLRPHFLFNSMNIIASLTRSAPTKAEAAIEDMADLFRMMLGDDENLVPVKNEIALARKYLSLEALRLDNRLNVDWDVGKVPLRAIMPILTLQPLLENAIQHGIEPLPAGGTIGVRLWEENDNICIRVTNPTPDGAPKPKKTGPSTLDDIRQRLVSHYGDSAKLVIIEDSGRFTVTVTLPMRGGNP</sequence>
<dbReference type="EMBL" id="MFSS01000043">
    <property type="protein sequence ID" value="OGI43666.1"/>
    <property type="molecule type" value="Genomic_DNA"/>
</dbReference>
<dbReference type="PANTHER" id="PTHR34220">
    <property type="entry name" value="SENSOR HISTIDINE KINASE YPDA"/>
    <property type="match status" value="1"/>
</dbReference>
<dbReference type="GO" id="GO:0016020">
    <property type="term" value="C:membrane"/>
    <property type="evidence" value="ECO:0007669"/>
    <property type="project" value="InterPro"/>
</dbReference>
<feature type="transmembrane region" description="Helical" evidence="1">
    <location>
        <begin position="18"/>
        <end position="37"/>
    </location>
</feature>
<dbReference type="Proteomes" id="UP000177925">
    <property type="component" value="Unassembled WGS sequence"/>
</dbReference>
<dbReference type="Pfam" id="PF06580">
    <property type="entry name" value="His_kinase"/>
    <property type="match status" value="1"/>
</dbReference>
<dbReference type="AlphaFoldDB" id="A0A1F6TF24"/>
<dbReference type="SUPFAM" id="SSF55874">
    <property type="entry name" value="ATPase domain of HSP90 chaperone/DNA topoisomerase II/histidine kinase"/>
    <property type="match status" value="1"/>
</dbReference>
<organism evidence="3 4">
    <name type="scientific">Candidatus Muproteobacteria bacterium RBG_16_64_11</name>
    <dbReference type="NCBI Taxonomy" id="1817758"/>
    <lineage>
        <taxon>Bacteria</taxon>
        <taxon>Pseudomonadati</taxon>
        <taxon>Pseudomonadota</taxon>
        <taxon>Candidatus Muproteobacteria</taxon>
    </lineage>
</organism>
<dbReference type="InterPro" id="IPR050640">
    <property type="entry name" value="Bact_2-comp_sensor_kinase"/>
</dbReference>
<dbReference type="STRING" id="1817758.A2150_02215"/>
<evidence type="ECO:0000259" key="2">
    <source>
        <dbReference type="Pfam" id="PF06580"/>
    </source>
</evidence>
<proteinExistence type="predicted"/>
<keyword evidence="1" id="KW-0472">Membrane</keyword>
<dbReference type="GO" id="GO:0000155">
    <property type="term" value="F:phosphorelay sensor kinase activity"/>
    <property type="evidence" value="ECO:0007669"/>
    <property type="project" value="InterPro"/>
</dbReference>
<feature type="transmembrane region" description="Helical" evidence="1">
    <location>
        <begin position="82"/>
        <end position="106"/>
    </location>
</feature>
<feature type="transmembrane region" description="Helical" evidence="1">
    <location>
        <begin position="118"/>
        <end position="141"/>
    </location>
</feature>
<dbReference type="InterPro" id="IPR010559">
    <property type="entry name" value="Sig_transdc_His_kin_internal"/>
</dbReference>
<feature type="domain" description="Signal transduction histidine kinase internal region" evidence="2">
    <location>
        <begin position="157"/>
        <end position="235"/>
    </location>
</feature>
<reference evidence="3 4" key="1">
    <citation type="journal article" date="2016" name="Nat. Commun.">
        <title>Thousands of microbial genomes shed light on interconnected biogeochemical processes in an aquifer system.</title>
        <authorList>
            <person name="Anantharaman K."/>
            <person name="Brown C.T."/>
            <person name="Hug L.A."/>
            <person name="Sharon I."/>
            <person name="Castelle C.J."/>
            <person name="Probst A.J."/>
            <person name="Thomas B.C."/>
            <person name="Singh A."/>
            <person name="Wilkins M.J."/>
            <person name="Karaoz U."/>
            <person name="Brodie E.L."/>
            <person name="Williams K.H."/>
            <person name="Hubbard S.S."/>
            <person name="Banfield J.F."/>
        </authorList>
    </citation>
    <scope>NUCLEOTIDE SEQUENCE [LARGE SCALE GENOMIC DNA]</scope>
</reference>
<keyword evidence="1" id="KW-0812">Transmembrane</keyword>
<dbReference type="PANTHER" id="PTHR34220:SF7">
    <property type="entry name" value="SENSOR HISTIDINE KINASE YPDA"/>
    <property type="match status" value="1"/>
</dbReference>
<evidence type="ECO:0000313" key="3">
    <source>
        <dbReference type="EMBL" id="OGI43666.1"/>
    </source>
</evidence>
<feature type="transmembrane region" description="Helical" evidence="1">
    <location>
        <begin position="49"/>
        <end position="70"/>
    </location>
</feature>
<dbReference type="Gene3D" id="3.30.565.10">
    <property type="entry name" value="Histidine kinase-like ATPase, C-terminal domain"/>
    <property type="match status" value="1"/>
</dbReference>
<dbReference type="InterPro" id="IPR036890">
    <property type="entry name" value="HATPase_C_sf"/>
</dbReference>
<name>A0A1F6TF24_9PROT</name>
<evidence type="ECO:0000256" key="1">
    <source>
        <dbReference type="SAM" id="Phobius"/>
    </source>
</evidence>
<keyword evidence="1" id="KW-1133">Transmembrane helix</keyword>
<accession>A0A1F6TF24</accession>
<gene>
    <name evidence="3" type="ORF">A2150_02215</name>
</gene>
<evidence type="ECO:0000313" key="4">
    <source>
        <dbReference type="Proteomes" id="UP000177925"/>
    </source>
</evidence>
<protein>
    <recommendedName>
        <fullName evidence="2">Signal transduction histidine kinase internal region domain-containing protein</fullName>
    </recommendedName>
</protein>
<comment type="caution">
    <text evidence="3">The sequence shown here is derived from an EMBL/GenBank/DDBJ whole genome shotgun (WGS) entry which is preliminary data.</text>
</comment>